<name>E6Q8T4_9ZZZZ</name>
<proteinExistence type="predicted"/>
<protein>
    <submittedName>
        <fullName evidence="1">Uncharacterized protein</fullName>
    </submittedName>
</protein>
<accession>E6Q8T4</accession>
<sequence length="192" mass="21445">MCDGSGDLQTMKAVMLAATLAAMSSPACAVITQGQALQEVARCTYASSRRDGHYVTYSHALYLAREVEDFSRGLALSGFMTYYPAGTSLKERIAIECSEQVYRPIEEARLEADRQLSAKKKSEFKADHTKQYDRLIAERKARKAIHKKIKAEHNAAIKPADKAQALKDKIEQEKINHQENRGTVDQTLGILR</sequence>
<dbReference type="AlphaFoldDB" id="E6Q8T4"/>
<comment type="caution">
    <text evidence="1">The sequence shown here is derived from an EMBL/GenBank/DDBJ whole genome shotgun (WGS) entry which is preliminary data.</text>
</comment>
<organism evidence="1">
    <name type="scientific">mine drainage metagenome</name>
    <dbReference type="NCBI Taxonomy" id="410659"/>
    <lineage>
        <taxon>unclassified sequences</taxon>
        <taxon>metagenomes</taxon>
        <taxon>ecological metagenomes</taxon>
    </lineage>
</organism>
<reference evidence="1" key="1">
    <citation type="submission" date="2009-10" db="EMBL/GenBank/DDBJ databases">
        <title>Diversity of trophic interactions inside an arsenic-rich microbial ecosystem.</title>
        <authorList>
            <person name="Bertin P.N."/>
            <person name="Heinrich-Salmeron A."/>
            <person name="Pelletier E."/>
            <person name="Goulhen-Chollet F."/>
            <person name="Arsene-Ploetze F."/>
            <person name="Gallien S."/>
            <person name="Calteau A."/>
            <person name="Vallenet D."/>
            <person name="Casiot C."/>
            <person name="Chane-Woon-Ming B."/>
            <person name="Giloteaux L."/>
            <person name="Barakat M."/>
            <person name="Bonnefoy V."/>
            <person name="Bruneel O."/>
            <person name="Chandler M."/>
            <person name="Cleiss J."/>
            <person name="Duran R."/>
            <person name="Elbaz-Poulichet F."/>
            <person name="Fonknechten N."/>
            <person name="Lauga B."/>
            <person name="Mornico D."/>
            <person name="Ortet P."/>
            <person name="Schaeffer C."/>
            <person name="Siguier P."/>
            <person name="Alexander Thil Smith A."/>
            <person name="Van Dorsselaer A."/>
            <person name="Weissenbach J."/>
            <person name="Medigue C."/>
            <person name="Le Paslier D."/>
        </authorList>
    </citation>
    <scope>NUCLEOTIDE SEQUENCE</scope>
</reference>
<dbReference type="EMBL" id="CABP01000014">
    <property type="protein sequence ID" value="CBI03610.1"/>
    <property type="molecule type" value="Genomic_DNA"/>
</dbReference>
<gene>
    <name evidence="1" type="ORF">CARN5_2979</name>
</gene>
<evidence type="ECO:0000313" key="1">
    <source>
        <dbReference type="EMBL" id="CBI03610.1"/>
    </source>
</evidence>